<dbReference type="OrthoDB" id="2748701at2759"/>
<keyword evidence="3" id="KW-1185">Reference proteome</keyword>
<dbReference type="GeneID" id="18880013"/>
<proteinExistence type="predicted"/>
<dbReference type="AlphaFoldDB" id="R7S520"/>
<sequence>MDKLPPELTTLVCSFACIESASAASTLMRVSKYIRDCTLPHRYRSIALVGPKQMNAFIRHLGMTFNATAAATTGDETTTKTFYEVLVRDQASADRKLLRIERLLVCDVAAEDIFLKRGPDHDRVARAQPGADPLDEFHPWLALLLIVCAPRLADLCLLLLEEGELAYARFLAIVDRVNAFPRMRAFTLCLSKPHELAHAELRPMLDTPMLERLHLIGDSFAVKELARRTPSLTYLRLSAQRPRRELSNRLLRMFRRSVSCWAREERCDNLPPGLRTVFVGIRDLSTFPVREDDREGLYMIKEVSKATLKEGYSEARLILEGPEETREVQLKGILEGWICPWEVAEKVPRVKSAGPATDQILHDTRVWLTLSDNVETQFVSQLWLFVFEFGRRANVGHWAPPSSTVTHLQNVVPACTELPMVHATVLCEDLDCGWTLLPAHERRLRERLRRRLRVHLLHHQSEVTPILPPTLADSPALLGAQHAFVPDSNPGATGTASAGPPPSPSPSAAVLAFDELGLLYPSPLPRSCTSRLPAQPCFACTAPDAQTHEDATRNW</sequence>
<dbReference type="HOGENOM" id="CLU_491009_0_0_1"/>
<name>R7S520_PUNST</name>
<accession>R7S520</accession>
<evidence type="ECO:0000313" key="2">
    <source>
        <dbReference type="EMBL" id="EIN05004.1"/>
    </source>
</evidence>
<evidence type="ECO:0000313" key="3">
    <source>
        <dbReference type="Proteomes" id="UP000054196"/>
    </source>
</evidence>
<dbReference type="Proteomes" id="UP000054196">
    <property type="component" value="Unassembled WGS sequence"/>
</dbReference>
<reference evidence="3" key="1">
    <citation type="journal article" date="2012" name="Science">
        <title>The Paleozoic origin of enzymatic lignin decomposition reconstructed from 31 fungal genomes.</title>
        <authorList>
            <person name="Floudas D."/>
            <person name="Binder M."/>
            <person name="Riley R."/>
            <person name="Barry K."/>
            <person name="Blanchette R.A."/>
            <person name="Henrissat B."/>
            <person name="Martinez A.T."/>
            <person name="Otillar R."/>
            <person name="Spatafora J.W."/>
            <person name="Yadav J.S."/>
            <person name="Aerts A."/>
            <person name="Benoit I."/>
            <person name="Boyd A."/>
            <person name="Carlson A."/>
            <person name="Copeland A."/>
            <person name="Coutinho P.M."/>
            <person name="de Vries R.P."/>
            <person name="Ferreira P."/>
            <person name="Findley K."/>
            <person name="Foster B."/>
            <person name="Gaskell J."/>
            <person name="Glotzer D."/>
            <person name="Gorecki P."/>
            <person name="Heitman J."/>
            <person name="Hesse C."/>
            <person name="Hori C."/>
            <person name="Igarashi K."/>
            <person name="Jurgens J.A."/>
            <person name="Kallen N."/>
            <person name="Kersten P."/>
            <person name="Kohler A."/>
            <person name="Kuees U."/>
            <person name="Kumar T.K.A."/>
            <person name="Kuo A."/>
            <person name="LaButti K."/>
            <person name="Larrondo L.F."/>
            <person name="Lindquist E."/>
            <person name="Ling A."/>
            <person name="Lombard V."/>
            <person name="Lucas S."/>
            <person name="Lundell T."/>
            <person name="Martin R."/>
            <person name="McLaughlin D.J."/>
            <person name="Morgenstern I."/>
            <person name="Morin E."/>
            <person name="Murat C."/>
            <person name="Nagy L.G."/>
            <person name="Nolan M."/>
            <person name="Ohm R.A."/>
            <person name="Patyshakuliyeva A."/>
            <person name="Rokas A."/>
            <person name="Ruiz-Duenas F.J."/>
            <person name="Sabat G."/>
            <person name="Salamov A."/>
            <person name="Samejima M."/>
            <person name="Schmutz J."/>
            <person name="Slot J.C."/>
            <person name="St John F."/>
            <person name="Stenlid J."/>
            <person name="Sun H."/>
            <person name="Sun S."/>
            <person name="Syed K."/>
            <person name="Tsang A."/>
            <person name="Wiebenga A."/>
            <person name="Young D."/>
            <person name="Pisabarro A."/>
            <person name="Eastwood D.C."/>
            <person name="Martin F."/>
            <person name="Cullen D."/>
            <person name="Grigoriev I.V."/>
            <person name="Hibbett D.S."/>
        </authorList>
    </citation>
    <scope>NUCLEOTIDE SEQUENCE [LARGE SCALE GENOMIC DNA]</scope>
    <source>
        <strain evidence="3">HHB-11173 SS5</strain>
    </source>
</reference>
<gene>
    <name evidence="2" type="ORF">PUNSTDRAFT_138187</name>
</gene>
<dbReference type="KEGG" id="psq:PUNSTDRAFT_138187"/>
<feature type="region of interest" description="Disordered" evidence="1">
    <location>
        <begin position="482"/>
        <end position="507"/>
    </location>
</feature>
<dbReference type="EMBL" id="JH687552">
    <property type="protein sequence ID" value="EIN05004.1"/>
    <property type="molecule type" value="Genomic_DNA"/>
</dbReference>
<evidence type="ECO:0000256" key="1">
    <source>
        <dbReference type="SAM" id="MobiDB-lite"/>
    </source>
</evidence>
<organism evidence="2 3">
    <name type="scientific">Punctularia strigosozonata (strain HHB-11173)</name>
    <name type="common">White-rot fungus</name>
    <dbReference type="NCBI Taxonomy" id="741275"/>
    <lineage>
        <taxon>Eukaryota</taxon>
        <taxon>Fungi</taxon>
        <taxon>Dikarya</taxon>
        <taxon>Basidiomycota</taxon>
        <taxon>Agaricomycotina</taxon>
        <taxon>Agaricomycetes</taxon>
        <taxon>Corticiales</taxon>
        <taxon>Punctulariaceae</taxon>
        <taxon>Punctularia</taxon>
    </lineage>
</organism>
<dbReference type="RefSeq" id="XP_007387927.1">
    <property type="nucleotide sequence ID" value="XM_007387865.1"/>
</dbReference>
<protein>
    <submittedName>
        <fullName evidence="2">Uncharacterized protein</fullName>
    </submittedName>
</protein>